<dbReference type="STRING" id="1747903.ASR47_103024"/>
<comment type="similarity">
    <text evidence="2 7">Belongs to the FPP/GGPP synthase family.</text>
</comment>
<dbReference type="OrthoDB" id="9805316at2"/>
<dbReference type="Gene3D" id="1.10.600.10">
    <property type="entry name" value="Farnesyl Diphosphate Synthase"/>
    <property type="match status" value="1"/>
</dbReference>
<protein>
    <submittedName>
        <fullName evidence="8">Geranylgeranyl diphosphate synthase, type II</fullName>
        <ecNumber evidence="8">2.5.1.1</ecNumber>
        <ecNumber evidence="8">2.5.1.10</ecNumber>
        <ecNumber evidence="8">2.5.1.29</ecNumber>
    </submittedName>
</protein>
<evidence type="ECO:0000313" key="8">
    <source>
        <dbReference type="EMBL" id="OBV41395.1"/>
    </source>
</evidence>
<dbReference type="InterPro" id="IPR000092">
    <property type="entry name" value="Polyprenyl_synt"/>
</dbReference>
<keyword evidence="5" id="KW-0460">Magnesium</keyword>
<proteinExistence type="inferred from homology"/>
<gene>
    <name evidence="8" type="ORF">ASR47_103024</name>
</gene>
<dbReference type="Pfam" id="PF00348">
    <property type="entry name" value="polyprenyl_synt"/>
    <property type="match status" value="1"/>
</dbReference>
<evidence type="ECO:0000256" key="5">
    <source>
        <dbReference type="ARBA" id="ARBA00022842"/>
    </source>
</evidence>
<dbReference type="CDD" id="cd00685">
    <property type="entry name" value="Trans_IPPS_HT"/>
    <property type="match status" value="1"/>
</dbReference>
<keyword evidence="3 7" id="KW-0808">Transferase</keyword>
<evidence type="ECO:0000256" key="6">
    <source>
        <dbReference type="ARBA" id="ARBA00023229"/>
    </source>
</evidence>
<dbReference type="GO" id="GO:0008299">
    <property type="term" value="P:isoprenoid biosynthetic process"/>
    <property type="evidence" value="ECO:0007669"/>
    <property type="project" value="UniProtKB-KW"/>
</dbReference>
<dbReference type="AlphaFoldDB" id="A0A1A7C9F1"/>
<dbReference type="EC" id="2.5.1.1" evidence="8"/>
<accession>A0A1A7C9F1</accession>
<sequence>MTTERRRFGVAINELHAVAAEDHEAMKRRFEERMRQLLADGGNGADGGDLLTLSMRAAALGAGKRLRPLLLMTIARDLGCASPALIDVACAVELVHASSLVLDDMPCMDDARLRRGAPAIHVAYGEDVAILASIALLSRAFRIIASATDLEPLVRTSLVTALAEAVGAQGLAKGQFQDLHGGAARSPADIAMTNQLKTGVLLGATVDMATIIAQSDARVTQSLRAFALAAGQAFQIRDDLKDLPGNDSAITGKDVGLDAGKATLLATLGVDEAQRLLSHHLQEADRHLSDAVGTRQGTRSFLGSFFAAPAPASSPATPMLAAAHGG</sequence>
<dbReference type="GO" id="GO:0046872">
    <property type="term" value="F:metal ion binding"/>
    <property type="evidence" value="ECO:0007669"/>
    <property type="project" value="UniProtKB-KW"/>
</dbReference>
<dbReference type="EMBL" id="LOCQ01000033">
    <property type="protein sequence ID" value="OBV41395.1"/>
    <property type="molecule type" value="Genomic_DNA"/>
</dbReference>
<dbReference type="Proteomes" id="UP000092713">
    <property type="component" value="Unassembled WGS sequence"/>
</dbReference>
<evidence type="ECO:0000256" key="2">
    <source>
        <dbReference type="ARBA" id="ARBA00006706"/>
    </source>
</evidence>
<keyword evidence="4" id="KW-0479">Metal-binding</keyword>
<dbReference type="GO" id="GO:0004311">
    <property type="term" value="F:geranylgeranyl diphosphate synthase activity"/>
    <property type="evidence" value="ECO:0007669"/>
    <property type="project" value="UniProtKB-EC"/>
</dbReference>
<dbReference type="GO" id="GO:0004161">
    <property type="term" value="F:dimethylallyltranstransferase activity"/>
    <property type="evidence" value="ECO:0007669"/>
    <property type="project" value="UniProtKB-EC"/>
</dbReference>
<reference evidence="8 9" key="1">
    <citation type="submission" date="2016-04" db="EMBL/GenBank/DDBJ databases">
        <title>Draft genome sequence of Janthinobacterium psychrotolerans sp. nov., isolated from freshwater sediments in Denmark.</title>
        <authorList>
            <person name="Gong X."/>
            <person name="Skrivergaard S."/>
            <person name="Korsgaard B.S."/>
            <person name="Schreiber L."/>
            <person name="Marshall I.P."/>
            <person name="Finster K."/>
            <person name="Schramm A."/>
        </authorList>
    </citation>
    <scope>NUCLEOTIDE SEQUENCE [LARGE SCALE GENOMIC DNA]</scope>
    <source>
        <strain evidence="8 9">S3-2</strain>
    </source>
</reference>
<dbReference type="InterPro" id="IPR033749">
    <property type="entry name" value="Polyprenyl_synt_CS"/>
</dbReference>
<dbReference type="PANTHER" id="PTHR43281:SF1">
    <property type="entry name" value="FARNESYL DIPHOSPHATE SYNTHASE"/>
    <property type="match status" value="1"/>
</dbReference>
<evidence type="ECO:0000313" key="9">
    <source>
        <dbReference type="Proteomes" id="UP000092713"/>
    </source>
</evidence>
<keyword evidence="9" id="KW-1185">Reference proteome</keyword>
<dbReference type="EC" id="2.5.1.29" evidence="8"/>
<dbReference type="InterPro" id="IPR008949">
    <property type="entry name" value="Isoprenoid_synthase_dom_sf"/>
</dbReference>
<dbReference type="PROSITE" id="PS00723">
    <property type="entry name" value="POLYPRENYL_SYNTHASE_1"/>
    <property type="match status" value="1"/>
</dbReference>
<evidence type="ECO:0000256" key="1">
    <source>
        <dbReference type="ARBA" id="ARBA00001946"/>
    </source>
</evidence>
<dbReference type="PATRIC" id="fig|1747903.4.peg.5075"/>
<dbReference type="SUPFAM" id="SSF48576">
    <property type="entry name" value="Terpenoid synthases"/>
    <property type="match status" value="1"/>
</dbReference>
<comment type="cofactor">
    <cofactor evidence="1">
        <name>Mg(2+)</name>
        <dbReference type="ChEBI" id="CHEBI:18420"/>
    </cofactor>
</comment>
<dbReference type="EC" id="2.5.1.10" evidence="8"/>
<comment type="caution">
    <text evidence="8">The sequence shown here is derived from an EMBL/GenBank/DDBJ whole genome shotgun (WGS) entry which is preliminary data.</text>
</comment>
<dbReference type="GO" id="GO:0004337">
    <property type="term" value="F:(2E,6E)-farnesyl diphosphate synthase activity"/>
    <property type="evidence" value="ECO:0007669"/>
    <property type="project" value="UniProtKB-EC"/>
</dbReference>
<evidence type="ECO:0000256" key="7">
    <source>
        <dbReference type="RuleBase" id="RU004466"/>
    </source>
</evidence>
<evidence type="ECO:0000256" key="3">
    <source>
        <dbReference type="ARBA" id="ARBA00022679"/>
    </source>
</evidence>
<keyword evidence="6" id="KW-0414">Isoprene biosynthesis</keyword>
<dbReference type="PANTHER" id="PTHR43281">
    <property type="entry name" value="FARNESYL DIPHOSPHATE SYNTHASE"/>
    <property type="match status" value="1"/>
</dbReference>
<dbReference type="RefSeq" id="WP_065306030.1">
    <property type="nucleotide sequence ID" value="NZ_LOCQ01000033.1"/>
</dbReference>
<name>A0A1A7C9F1_9BURK</name>
<evidence type="ECO:0000256" key="4">
    <source>
        <dbReference type="ARBA" id="ARBA00022723"/>
    </source>
</evidence>
<organism evidence="8 9">
    <name type="scientific">Janthinobacterium psychrotolerans</name>
    <dbReference type="NCBI Taxonomy" id="1747903"/>
    <lineage>
        <taxon>Bacteria</taxon>
        <taxon>Pseudomonadati</taxon>
        <taxon>Pseudomonadota</taxon>
        <taxon>Betaproteobacteria</taxon>
        <taxon>Burkholderiales</taxon>
        <taxon>Oxalobacteraceae</taxon>
        <taxon>Janthinobacterium</taxon>
    </lineage>
</organism>
<dbReference type="SFLD" id="SFLDS00005">
    <property type="entry name" value="Isoprenoid_Synthase_Type_I"/>
    <property type="match status" value="1"/>
</dbReference>